<keyword evidence="3" id="KW-1185">Reference proteome</keyword>
<dbReference type="Proteomes" id="UP000054359">
    <property type="component" value="Unassembled WGS sequence"/>
</dbReference>
<protein>
    <recommendedName>
        <fullName evidence="4">BESS domain-containing protein</fullName>
    </recommendedName>
</protein>
<feature type="non-terminal residue" evidence="2">
    <location>
        <position position="112"/>
    </location>
</feature>
<evidence type="ECO:0000313" key="3">
    <source>
        <dbReference type="Proteomes" id="UP000054359"/>
    </source>
</evidence>
<evidence type="ECO:0000313" key="2">
    <source>
        <dbReference type="EMBL" id="KFM75710.1"/>
    </source>
</evidence>
<name>A0A087UEC1_STEMI</name>
<sequence length="112" mass="12643">MAEKVVVKEEVYVEEPSPISQIPEVFPKVTNPSPPHPNCKTNVRTRKREDSNIQDFISTASAALLKVQEVENNEVLFGKYLASSLLDITNLHKREELKLKIQQLILEAKSSS</sequence>
<evidence type="ECO:0000256" key="1">
    <source>
        <dbReference type="SAM" id="MobiDB-lite"/>
    </source>
</evidence>
<dbReference type="OrthoDB" id="10527797at2759"/>
<evidence type="ECO:0008006" key="4">
    <source>
        <dbReference type="Google" id="ProtNLM"/>
    </source>
</evidence>
<proteinExistence type="predicted"/>
<gene>
    <name evidence="2" type="ORF">X975_20065</name>
</gene>
<feature type="region of interest" description="Disordered" evidence="1">
    <location>
        <begin position="24"/>
        <end position="43"/>
    </location>
</feature>
<dbReference type="EMBL" id="KK119432">
    <property type="protein sequence ID" value="KFM75710.1"/>
    <property type="molecule type" value="Genomic_DNA"/>
</dbReference>
<reference evidence="2 3" key="1">
    <citation type="submission" date="2013-11" db="EMBL/GenBank/DDBJ databases">
        <title>Genome sequencing of Stegodyphus mimosarum.</title>
        <authorList>
            <person name="Bechsgaard J."/>
        </authorList>
    </citation>
    <scope>NUCLEOTIDE SEQUENCE [LARGE SCALE GENOMIC DNA]</scope>
</reference>
<dbReference type="AlphaFoldDB" id="A0A087UEC1"/>
<accession>A0A087UEC1</accession>
<organism evidence="2 3">
    <name type="scientific">Stegodyphus mimosarum</name>
    <name type="common">African social velvet spider</name>
    <dbReference type="NCBI Taxonomy" id="407821"/>
    <lineage>
        <taxon>Eukaryota</taxon>
        <taxon>Metazoa</taxon>
        <taxon>Ecdysozoa</taxon>
        <taxon>Arthropoda</taxon>
        <taxon>Chelicerata</taxon>
        <taxon>Arachnida</taxon>
        <taxon>Araneae</taxon>
        <taxon>Araneomorphae</taxon>
        <taxon>Entelegynae</taxon>
        <taxon>Eresoidea</taxon>
        <taxon>Eresidae</taxon>
        <taxon>Stegodyphus</taxon>
    </lineage>
</organism>